<evidence type="ECO:0000256" key="3">
    <source>
        <dbReference type="ARBA" id="ARBA00022452"/>
    </source>
</evidence>
<dbReference type="SUPFAM" id="SSF56935">
    <property type="entry name" value="Porins"/>
    <property type="match status" value="1"/>
</dbReference>
<dbReference type="Gene3D" id="3.55.50.30">
    <property type="match status" value="1"/>
</dbReference>
<feature type="signal peptide" evidence="12">
    <location>
        <begin position="1"/>
        <end position="44"/>
    </location>
</feature>
<comment type="caution">
    <text evidence="14">The sequence shown here is derived from an EMBL/GenBank/DDBJ whole genome shotgun (WGS) entry which is preliminary data.</text>
</comment>
<keyword evidence="5 10" id="KW-0812">Transmembrane</keyword>
<keyword evidence="9 10" id="KW-0998">Cell outer membrane</keyword>
<evidence type="ECO:0000256" key="5">
    <source>
        <dbReference type="ARBA" id="ARBA00022692"/>
    </source>
</evidence>
<gene>
    <name evidence="14" type="ORF">GM920_00240</name>
</gene>
<dbReference type="InterPro" id="IPR000531">
    <property type="entry name" value="Beta-barrel_TonB"/>
</dbReference>
<dbReference type="RefSeq" id="WP_182952608.1">
    <property type="nucleotide sequence ID" value="NZ_WNXC01000001.1"/>
</dbReference>
<feature type="domain" description="Secretin/TonB short N-terminal" evidence="13">
    <location>
        <begin position="71"/>
        <end position="122"/>
    </location>
</feature>
<evidence type="ECO:0000256" key="12">
    <source>
        <dbReference type="SAM" id="SignalP"/>
    </source>
</evidence>
<dbReference type="Gene3D" id="2.40.170.20">
    <property type="entry name" value="TonB-dependent receptor, beta-barrel domain"/>
    <property type="match status" value="1"/>
</dbReference>
<evidence type="ECO:0000256" key="2">
    <source>
        <dbReference type="ARBA" id="ARBA00022448"/>
    </source>
</evidence>
<keyword evidence="12" id="KW-0732">Signal</keyword>
<evidence type="ECO:0000256" key="9">
    <source>
        <dbReference type="ARBA" id="ARBA00023237"/>
    </source>
</evidence>
<keyword evidence="8 10" id="KW-0472">Membrane</keyword>
<comment type="subcellular location">
    <subcellularLocation>
        <location evidence="1 10">Cell outer membrane</location>
        <topology evidence="1 10">Multi-pass membrane protein</topology>
    </subcellularLocation>
</comment>
<dbReference type="Pfam" id="PF00593">
    <property type="entry name" value="TonB_dep_Rec_b-barrel"/>
    <property type="match status" value="1"/>
</dbReference>
<dbReference type="Pfam" id="PF07715">
    <property type="entry name" value="Plug"/>
    <property type="match status" value="1"/>
</dbReference>
<dbReference type="EMBL" id="WNXC01000001">
    <property type="protein sequence ID" value="MBB2147326.1"/>
    <property type="molecule type" value="Genomic_DNA"/>
</dbReference>
<dbReference type="Gene3D" id="2.170.130.10">
    <property type="entry name" value="TonB-dependent receptor, plug domain"/>
    <property type="match status" value="1"/>
</dbReference>
<dbReference type="InterPro" id="IPR008969">
    <property type="entry name" value="CarboxyPept-like_regulatory"/>
</dbReference>
<dbReference type="SMART" id="SM00965">
    <property type="entry name" value="STN"/>
    <property type="match status" value="1"/>
</dbReference>
<sequence length="1170" mass="131010">MYLYFNLSEKRKALVNLSIFKNFKSWVSASFCILLFFTTSTVNAQQRTASITVKDASLNKVLKDIIRQTGASVIYNEKILTNTLPVSVSFKDLPIEKALKELLKGQPLEYGVEKGNIYIRKKPLKPLTSSDNAWITVTGKTTNEDGMPLPGVNIRIQDTENSTISDAFGNFSLKFVSPKSTLIASFIGFKTLELPVEAEQFMNLVMAPYSEKLDDVQITANTGYQSLSKERATGSFEVVNKKELDLRVGPDIMSRLEGITSIQFDKSGGINRPKMTIRGLSSINGIQDPLIVVDNFPYEGDIKNLNPNDVESVTILKDAAAASIWGSRAANGVVVITTRKGQYNRPAQINFSSTVTLQEKPDLFAVKNMSSGEFIDLQQQLFKNGFYTSRENSQTNRDPLPPVIEILILQRDKKISVAEANAKIDALRGHDIRDDYNRLVYKTGVNQQYSLSVSGGSKDITYLFSGGYDKNKDVLSSAYDRITFRSSNTYRPIKGLEISTDVSYGSTNTKSGRNGFSSSSTEFMYQSLADADGNAMPFDRYRGPYIDTAGGGKLLDWKYYPLENYKSVKITSKTNTFVGGLGLNYRFNPNFSADVKYQYQDQKQDAATYNDVNSFFTRNMINKYTQIDPVTGVVKRIVPLGGIRDFRDNSIITNNLRGQVNYNQLFSTKHELTAIAGAEVRQIKTNGIANRIYGYDESTGASALMDLVNDYPDFISGFTNVIPGSSNTTGLTGRYVSVYANAAYTYDHRYTVSGSVRRDASNLFGVETRSKWSPLWSVGASWNIDQESFYKDRNLPYLKMRMTYGYSGTIDPSQSAVTTISYDTYLQRYSGLTSAGIYNYGNPTLRWEKVGMFNLGLDFGLQNNRFSGSVEYYHKNAKDLLGPTPVDPLMGYSGYITSNVANMKGKGVDIQLNATVINSPFKWRPSLIMSFNTTEVTEYYNMNMNGLIADRGGLFAIVGKPVYAVYSQRWAGLDAKGNPQGYLNGEKSIAYNTMNENVKVDELVYNGSATPTMFGSFNHNLSYKNINLSFSISYKFNYYFRKDAMNYASIFSGSAPTAEYNKRWQNPGDELITDIPSMVYPNSSARSFFYQDAEINVLKADHIRLQYINLSYSLRREDYKRLPAKSLDIFSNISNLGILWRANKQHIDPDFGNRSMPAAKTVSFGLRANY</sequence>
<organism evidence="14 15">
    <name type="scientific">Pedobacter gandavensis</name>
    <dbReference type="NCBI Taxonomy" id="2679963"/>
    <lineage>
        <taxon>Bacteria</taxon>
        <taxon>Pseudomonadati</taxon>
        <taxon>Bacteroidota</taxon>
        <taxon>Sphingobacteriia</taxon>
        <taxon>Sphingobacteriales</taxon>
        <taxon>Sphingobacteriaceae</taxon>
        <taxon>Pedobacter</taxon>
    </lineage>
</organism>
<comment type="similarity">
    <text evidence="10 11">Belongs to the TonB-dependent receptor family.</text>
</comment>
<keyword evidence="6" id="KW-0408">Iron</keyword>
<dbReference type="Pfam" id="PF13715">
    <property type="entry name" value="CarbopepD_reg_2"/>
    <property type="match status" value="1"/>
</dbReference>
<keyword evidence="4" id="KW-0406">Ion transport</keyword>
<dbReference type="Proteomes" id="UP000636110">
    <property type="component" value="Unassembled WGS sequence"/>
</dbReference>
<name>A0ABR6EQ11_9SPHI</name>
<evidence type="ECO:0000259" key="13">
    <source>
        <dbReference type="SMART" id="SM00965"/>
    </source>
</evidence>
<keyword evidence="15" id="KW-1185">Reference proteome</keyword>
<dbReference type="InterPro" id="IPR023997">
    <property type="entry name" value="TonB-dep_OMP_SusC/RagA_CS"/>
</dbReference>
<dbReference type="Gene3D" id="2.60.40.1120">
    <property type="entry name" value="Carboxypeptidase-like, regulatory domain"/>
    <property type="match status" value="1"/>
</dbReference>
<feature type="chain" id="PRO_5046382754" evidence="12">
    <location>
        <begin position="45"/>
        <end position="1170"/>
    </location>
</feature>
<dbReference type="InterPro" id="IPR036942">
    <property type="entry name" value="Beta-barrel_TonB_sf"/>
</dbReference>
<reference evidence="14 15" key="1">
    <citation type="submission" date="2019-11" db="EMBL/GenBank/DDBJ databases">
        <title>Description of Pedobacter sp. LMG 31462T.</title>
        <authorList>
            <person name="Carlier A."/>
            <person name="Qi S."/>
            <person name="Vandamme P."/>
        </authorList>
    </citation>
    <scope>NUCLEOTIDE SEQUENCE [LARGE SCALE GENOMIC DNA]</scope>
    <source>
        <strain evidence="14 15">LMG 31462</strain>
    </source>
</reference>
<evidence type="ECO:0000256" key="6">
    <source>
        <dbReference type="ARBA" id="ARBA00023004"/>
    </source>
</evidence>
<dbReference type="SUPFAM" id="SSF49464">
    <property type="entry name" value="Carboxypeptidase regulatory domain-like"/>
    <property type="match status" value="1"/>
</dbReference>
<evidence type="ECO:0000256" key="11">
    <source>
        <dbReference type="RuleBase" id="RU003357"/>
    </source>
</evidence>
<dbReference type="Pfam" id="PF07660">
    <property type="entry name" value="STN"/>
    <property type="match status" value="1"/>
</dbReference>
<dbReference type="NCBIfam" id="TIGR04057">
    <property type="entry name" value="SusC_RagA_signa"/>
    <property type="match status" value="1"/>
</dbReference>
<keyword evidence="7 11" id="KW-0798">TonB box</keyword>
<dbReference type="InterPro" id="IPR039426">
    <property type="entry name" value="TonB-dep_rcpt-like"/>
</dbReference>
<evidence type="ECO:0000256" key="7">
    <source>
        <dbReference type="ARBA" id="ARBA00023077"/>
    </source>
</evidence>
<dbReference type="InterPro" id="IPR011662">
    <property type="entry name" value="Secretin/TonB_short_N"/>
</dbReference>
<evidence type="ECO:0000313" key="14">
    <source>
        <dbReference type="EMBL" id="MBB2147326.1"/>
    </source>
</evidence>
<accession>A0ABR6EQ11</accession>
<dbReference type="InterPro" id="IPR037066">
    <property type="entry name" value="Plug_dom_sf"/>
</dbReference>
<dbReference type="InterPro" id="IPR012910">
    <property type="entry name" value="Plug_dom"/>
</dbReference>
<keyword evidence="2 10" id="KW-0813">Transport</keyword>
<protein>
    <submittedName>
        <fullName evidence="14">SusC/RagA family TonB-linked outer membrane protein</fullName>
    </submittedName>
</protein>
<evidence type="ECO:0000256" key="1">
    <source>
        <dbReference type="ARBA" id="ARBA00004571"/>
    </source>
</evidence>
<evidence type="ECO:0000256" key="8">
    <source>
        <dbReference type="ARBA" id="ARBA00023136"/>
    </source>
</evidence>
<evidence type="ECO:0000256" key="4">
    <source>
        <dbReference type="ARBA" id="ARBA00022496"/>
    </source>
</evidence>
<proteinExistence type="inferred from homology"/>
<evidence type="ECO:0000256" key="10">
    <source>
        <dbReference type="PROSITE-ProRule" id="PRU01360"/>
    </source>
</evidence>
<keyword evidence="3 10" id="KW-1134">Transmembrane beta strand</keyword>
<evidence type="ECO:0000313" key="15">
    <source>
        <dbReference type="Proteomes" id="UP000636110"/>
    </source>
</evidence>
<dbReference type="InterPro" id="IPR023996">
    <property type="entry name" value="TonB-dep_OMP_SusC/RagA"/>
</dbReference>
<keyword evidence="4" id="KW-0410">Iron transport</keyword>
<dbReference type="PROSITE" id="PS52016">
    <property type="entry name" value="TONB_DEPENDENT_REC_3"/>
    <property type="match status" value="1"/>
</dbReference>
<dbReference type="NCBIfam" id="TIGR04056">
    <property type="entry name" value="OMP_RagA_SusC"/>
    <property type="match status" value="1"/>
</dbReference>